<evidence type="ECO:0000313" key="1">
    <source>
        <dbReference type="EMBL" id="KAJ3559926.1"/>
    </source>
</evidence>
<accession>A0ACC1TFF7</accession>
<evidence type="ECO:0000313" key="2">
    <source>
        <dbReference type="Proteomes" id="UP001148662"/>
    </source>
</evidence>
<proteinExistence type="predicted"/>
<comment type="caution">
    <text evidence="1">The sequence shown here is derived from an EMBL/GenBank/DDBJ whole genome shotgun (WGS) entry which is preliminary data.</text>
</comment>
<reference evidence="1" key="1">
    <citation type="submission" date="2022-07" db="EMBL/GenBank/DDBJ databases">
        <title>Genome Sequence of Phlebia brevispora.</title>
        <authorList>
            <person name="Buettner E."/>
        </authorList>
    </citation>
    <scope>NUCLEOTIDE SEQUENCE</scope>
    <source>
        <strain evidence="1">MPL23</strain>
    </source>
</reference>
<gene>
    <name evidence="1" type="ORF">NM688_g36</name>
</gene>
<protein>
    <submittedName>
        <fullName evidence="1">Uncharacterized protein</fullName>
    </submittedName>
</protein>
<organism evidence="1 2">
    <name type="scientific">Phlebia brevispora</name>
    <dbReference type="NCBI Taxonomy" id="194682"/>
    <lineage>
        <taxon>Eukaryota</taxon>
        <taxon>Fungi</taxon>
        <taxon>Dikarya</taxon>
        <taxon>Basidiomycota</taxon>
        <taxon>Agaricomycotina</taxon>
        <taxon>Agaricomycetes</taxon>
        <taxon>Polyporales</taxon>
        <taxon>Meruliaceae</taxon>
        <taxon>Phlebia</taxon>
    </lineage>
</organism>
<name>A0ACC1TFF7_9APHY</name>
<sequence>MLISLLIGFVSFSLAATVSASLSLGPVTDLHIVNKWTNLDGFGRYAVLAEVSSGTCYSGDLTASNLQGQGFKINVIDELTNTTMLTSTSIHWHGLFQHDTNWADGVAFVTQCPITTGDSFLYEYNPRDQAGTFWYHSHLATQYCDGLRGPLVIYDPNDPHRHLYDVDNDDTVITLADWYHVAGPNIPFPPLADSTLINGRGRYINGPPTPLSVITVEHGRRYRMRLINIGCDPSYTFSIDNHNMKVIEADGINHHPVDVNAIQIFVGQRYSFILDANQHVDNYWIRAFPDDAGPQTYNNSMNLAILRYVGAPHTDPTTEQQSRQILLKETDLHPLDSPRAPGKPYPGGADVVIVLNLSVNLELLTFLVNNVTFTPPSVPVLLQILSGAKSAQELLPAGSVYSLPKNKVIEIIIPPGDAPGGPHPFHLHGHAFSVVRSANSSKYNFVNPPRRDVVSIGTGVNDSVTIRFTTDNPGPWFLHCHIDWHLQAGLAVVMAEDIPGTQAANPVPQAWDELCPTYNWEEANSAT</sequence>
<dbReference type="EMBL" id="JANHOG010000003">
    <property type="protein sequence ID" value="KAJ3559926.1"/>
    <property type="molecule type" value="Genomic_DNA"/>
</dbReference>
<keyword evidence="2" id="KW-1185">Reference proteome</keyword>
<dbReference type="Proteomes" id="UP001148662">
    <property type="component" value="Unassembled WGS sequence"/>
</dbReference>